<dbReference type="Pfam" id="PF23559">
    <property type="entry name" value="WHD_DRP"/>
    <property type="match status" value="1"/>
</dbReference>
<sequence>MAYDVEDVVDEFAIEALGRKMMAEEHDTTGTSKVWNLIPFCFTSFSPIAVKFNVSMRSKLKDITRRLEEISKQRIELGLEMVSAGASSTATWQRLPSTCLPTEPAVCGRDEDKSKILEMVLMDEPTGANFSVIPIVGLGGVGKTTLARLVYNDKAVEDFNPSIWVCVSDDFDVMRITMAILESITRLRCDLKELNQVQVHLQEAISGRKFLIVLDDVWSKNYGLWKTLKSPFVAGARGSKIIMTTRSADVALTIGPIEYHSLKLLSDNDCWSEFVKHAFEGRDIDAHHNLELIREKVIRKCRNLPLAAATLGGLSRCKQRDDEWDDILNNKIWNLSDESDILPVLRLSYFHLPSHLKRSFAYCAIFPKDYEFEEKELILLWMAEDLIEQPEDNKQIEDLGSEYFRDLLTMSIFQVSDNNTSKFVLHDLVSDLAQWASGGTSFRLEDEIGTNKQWKKLARHASYTPWLL</sequence>
<dbReference type="Pfam" id="PF00931">
    <property type="entry name" value="NB-ARC"/>
    <property type="match status" value="1"/>
</dbReference>
<reference evidence="6" key="1">
    <citation type="journal article" date="2022" name="Plant J.">
        <title>Strategies of tolerance reflected in two North American maple genomes.</title>
        <authorList>
            <person name="McEvoy S.L."/>
            <person name="Sezen U.U."/>
            <person name="Trouern-Trend A."/>
            <person name="McMahon S.M."/>
            <person name="Schaberg P.G."/>
            <person name="Yang J."/>
            <person name="Wegrzyn J.L."/>
            <person name="Swenson N.G."/>
        </authorList>
    </citation>
    <scope>NUCLEOTIDE SEQUENCE</scope>
    <source>
        <strain evidence="6">91603</strain>
    </source>
</reference>
<dbReference type="PRINTS" id="PR00364">
    <property type="entry name" value="DISEASERSIST"/>
</dbReference>
<name>A0AAD5J9Y9_ACENE</name>
<dbReference type="Proteomes" id="UP001064489">
    <property type="component" value="Chromosome 3"/>
</dbReference>
<protein>
    <recommendedName>
        <fullName evidence="8">Disease resistance RPP13-like protein 1</fullName>
    </recommendedName>
</protein>
<evidence type="ECO:0000256" key="1">
    <source>
        <dbReference type="ARBA" id="ARBA00022737"/>
    </source>
</evidence>
<comment type="caution">
    <text evidence="6">The sequence shown here is derived from an EMBL/GenBank/DDBJ whole genome shotgun (WGS) entry which is preliminary data.</text>
</comment>
<dbReference type="FunFam" id="3.40.50.300:FF:001091">
    <property type="entry name" value="Probable disease resistance protein At1g61300"/>
    <property type="match status" value="1"/>
</dbReference>
<proteinExistence type="predicted"/>
<dbReference type="GO" id="GO:0006952">
    <property type="term" value="P:defense response"/>
    <property type="evidence" value="ECO:0007669"/>
    <property type="project" value="UniProtKB-KW"/>
</dbReference>
<keyword evidence="7" id="KW-1185">Reference proteome</keyword>
<accession>A0AAD5J9Y9</accession>
<evidence type="ECO:0008006" key="8">
    <source>
        <dbReference type="Google" id="ProtNLM"/>
    </source>
</evidence>
<dbReference type="FunFam" id="1.10.10.10:FF:000322">
    <property type="entry name" value="Probable disease resistance protein At1g63360"/>
    <property type="match status" value="1"/>
</dbReference>
<dbReference type="InterPro" id="IPR058922">
    <property type="entry name" value="WHD_DRP"/>
</dbReference>
<evidence type="ECO:0000313" key="6">
    <source>
        <dbReference type="EMBL" id="KAI9186425.1"/>
    </source>
</evidence>
<dbReference type="PANTHER" id="PTHR36766:SF51">
    <property type="entry name" value="DISEASE RESISTANCE RPP13-LIKE PROTEIN 1"/>
    <property type="match status" value="1"/>
</dbReference>
<feature type="domain" description="NB-ARC" evidence="4">
    <location>
        <begin position="113"/>
        <end position="282"/>
    </location>
</feature>
<dbReference type="AlphaFoldDB" id="A0AAD5J9Y9"/>
<dbReference type="PANTHER" id="PTHR36766">
    <property type="entry name" value="PLANT BROAD-SPECTRUM MILDEW RESISTANCE PROTEIN RPW8"/>
    <property type="match status" value="1"/>
</dbReference>
<dbReference type="EMBL" id="JAJSOW010000100">
    <property type="protein sequence ID" value="KAI9186425.1"/>
    <property type="molecule type" value="Genomic_DNA"/>
</dbReference>
<reference evidence="6" key="2">
    <citation type="submission" date="2023-02" db="EMBL/GenBank/DDBJ databases">
        <authorList>
            <person name="Swenson N.G."/>
            <person name="Wegrzyn J.L."/>
            <person name="Mcevoy S.L."/>
        </authorList>
    </citation>
    <scope>NUCLEOTIDE SEQUENCE</scope>
    <source>
        <strain evidence="6">91603</strain>
        <tissue evidence="6">Leaf</tissue>
    </source>
</reference>
<feature type="coiled-coil region" evidence="3">
    <location>
        <begin position="53"/>
        <end position="80"/>
    </location>
</feature>
<gene>
    <name evidence="6" type="ORF">LWI28_017117</name>
</gene>
<keyword evidence="3" id="KW-0175">Coiled coil</keyword>
<evidence type="ECO:0000259" key="4">
    <source>
        <dbReference type="Pfam" id="PF00931"/>
    </source>
</evidence>
<keyword evidence="1" id="KW-0677">Repeat</keyword>
<evidence type="ECO:0000259" key="5">
    <source>
        <dbReference type="Pfam" id="PF23559"/>
    </source>
</evidence>
<keyword evidence="2" id="KW-0611">Plant defense</keyword>
<dbReference type="Gene3D" id="1.10.10.10">
    <property type="entry name" value="Winged helix-like DNA-binding domain superfamily/Winged helix DNA-binding domain"/>
    <property type="match status" value="1"/>
</dbReference>
<evidence type="ECO:0000256" key="2">
    <source>
        <dbReference type="ARBA" id="ARBA00022821"/>
    </source>
</evidence>
<dbReference type="GO" id="GO:0043531">
    <property type="term" value="F:ADP binding"/>
    <property type="evidence" value="ECO:0007669"/>
    <property type="project" value="InterPro"/>
</dbReference>
<dbReference type="InterPro" id="IPR042197">
    <property type="entry name" value="Apaf_helical"/>
</dbReference>
<evidence type="ECO:0000256" key="3">
    <source>
        <dbReference type="SAM" id="Coils"/>
    </source>
</evidence>
<dbReference type="Gene3D" id="3.40.50.300">
    <property type="entry name" value="P-loop containing nucleotide triphosphate hydrolases"/>
    <property type="match status" value="1"/>
</dbReference>
<dbReference type="SUPFAM" id="SSF52540">
    <property type="entry name" value="P-loop containing nucleoside triphosphate hydrolases"/>
    <property type="match status" value="1"/>
</dbReference>
<dbReference type="Gene3D" id="1.10.8.430">
    <property type="entry name" value="Helical domain of apoptotic protease-activating factors"/>
    <property type="match status" value="1"/>
</dbReference>
<dbReference type="InterPro" id="IPR027417">
    <property type="entry name" value="P-loop_NTPase"/>
</dbReference>
<feature type="domain" description="Disease resistance protein winged helix" evidence="5">
    <location>
        <begin position="365"/>
        <end position="433"/>
    </location>
</feature>
<dbReference type="InterPro" id="IPR036388">
    <property type="entry name" value="WH-like_DNA-bd_sf"/>
</dbReference>
<dbReference type="InterPro" id="IPR002182">
    <property type="entry name" value="NB-ARC"/>
</dbReference>
<evidence type="ECO:0000313" key="7">
    <source>
        <dbReference type="Proteomes" id="UP001064489"/>
    </source>
</evidence>
<organism evidence="6 7">
    <name type="scientific">Acer negundo</name>
    <name type="common">Box elder</name>
    <dbReference type="NCBI Taxonomy" id="4023"/>
    <lineage>
        <taxon>Eukaryota</taxon>
        <taxon>Viridiplantae</taxon>
        <taxon>Streptophyta</taxon>
        <taxon>Embryophyta</taxon>
        <taxon>Tracheophyta</taxon>
        <taxon>Spermatophyta</taxon>
        <taxon>Magnoliopsida</taxon>
        <taxon>eudicotyledons</taxon>
        <taxon>Gunneridae</taxon>
        <taxon>Pentapetalae</taxon>
        <taxon>rosids</taxon>
        <taxon>malvids</taxon>
        <taxon>Sapindales</taxon>
        <taxon>Sapindaceae</taxon>
        <taxon>Hippocastanoideae</taxon>
        <taxon>Acereae</taxon>
        <taxon>Acer</taxon>
    </lineage>
</organism>